<evidence type="ECO:0000259" key="7">
    <source>
        <dbReference type="PROSITE" id="PS51462"/>
    </source>
</evidence>
<evidence type="ECO:0000256" key="3">
    <source>
        <dbReference type="ARBA" id="ARBA00022723"/>
    </source>
</evidence>
<proteinExistence type="predicted"/>
<evidence type="ECO:0000313" key="8">
    <source>
        <dbReference type="EMBL" id="MFC4314923.1"/>
    </source>
</evidence>
<name>A0ABV8T5F5_9GAMM</name>
<comment type="cofactor">
    <cofactor evidence="1">
        <name>Mn(2+)</name>
        <dbReference type="ChEBI" id="CHEBI:29035"/>
    </cofactor>
</comment>
<evidence type="ECO:0000256" key="5">
    <source>
        <dbReference type="ARBA" id="ARBA00022842"/>
    </source>
</evidence>
<dbReference type="SUPFAM" id="SSF55811">
    <property type="entry name" value="Nudix"/>
    <property type="match status" value="1"/>
</dbReference>
<reference evidence="9" key="1">
    <citation type="journal article" date="2019" name="Int. J. Syst. Evol. Microbiol.">
        <title>The Global Catalogue of Microorganisms (GCM) 10K type strain sequencing project: providing services to taxonomists for standard genome sequencing and annotation.</title>
        <authorList>
            <consortium name="The Broad Institute Genomics Platform"/>
            <consortium name="The Broad Institute Genome Sequencing Center for Infectious Disease"/>
            <person name="Wu L."/>
            <person name="Ma J."/>
        </authorList>
    </citation>
    <scope>NUCLEOTIDE SEQUENCE [LARGE SCALE GENOMIC DNA]</scope>
    <source>
        <strain evidence="9">CGMCC 1.10759</strain>
    </source>
</reference>
<evidence type="ECO:0000256" key="6">
    <source>
        <dbReference type="ARBA" id="ARBA00023211"/>
    </source>
</evidence>
<dbReference type="PANTHER" id="PTHR12318:SF0">
    <property type="entry name" value="ACYL-COENZYME A DIPHOSPHATASE NUDT19"/>
    <property type="match status" value="1"/>
</dbReference>
<gene>
    <name evidence="8" type="ORF">ACFPN2_38025</name>
</gene>
<keyword evidence="6" id="KW-0464">Manganese</keyword>
<dbReference type="EMBL" id="JBHSDU010000015">
    <property type="protein sequence ID" value="MFC4314923.1"/>
    <property type="molecule type" value="Genomic_DNA"/>
</dbReference>
<dbReference type="Proteomes" id="UP001595904">
    <property type="component" value="Unassembled WGS sequence"/>
</dbReference>
<dbReference type="RefSeq" id="WP_380606495.1">
    <property type="nucleotide sequence ID" value="NZ_JBHSDU010000015.1"/>
</dbReference>
<dbReference type="Gene3D" id="3.90.79.10">
    <property type="entry name" value="Nucleoside Triphosphate Pyrophosphohydrolase"/>
    <property type="match status" value="1"/>
</dbReference>
<evidence type="ECO:0000256" key="2">
    <source>
        <dbReference type="ARBA" id="ARBA00001946"/>
    </source>
</evidence>
<evidence type="ECO:0000256" key="4">
    <source>
        <dbReference type="ARBA" id="ARBA00022801"/>
    </source>
</evidence>
<evidence type="ECO:0000256" key="1">
    <source>
        <dbReference type="ARBA" id="ARBA00001936"/>
    </source>
</evidence>
<dbReference type="PROSITE" id="PS51462">
    <property type="entry name" value="NUDIX"/>
    <property type="match status" value="1"/>
</dbReference>
<protein>
    <recommendedName>
        <fullName evidence="7">Nudix hydrolase domain-containing protein</fullName>
    </recommendedName>
</protein>
<keyword evidence="5" id="KW-0460">Magnesium</keyword>
<dbReference type="CDD" id="cd18870">
    <property type="entry name" value="NUDIX_AcylCoAdiphos_Nudt19"/>
    <property type="match status" value="1"/>
</dbReference>
<accession>A0ABV8T5F5</accession>
<dbReference type="InterPro" id="IPR000086">
    <property type="entry name" value="NUDIX_hydrolase_dom"/>
</dbReference>
<evidence type="ECO:0000313" key="9">
    <source>
        <dbReference type="Proteomes" id="UP001595904"/>
    </source>
</evidence>
<keyword evidence="9" id="KW-1185">Reference proteome</keyword>
<dbReference type="InterPro" id="IPR039121">
    <property type="entry name" value="NUDT19"/>
</dbReference>
<keyword evidence="4" id="KW-0378">Hydrolase</keyword>
<organism evidence="8 9">
    <name type="scientific">Steroidobacter flavus</name>
    <dbReference type="NCBI Taxonomy" id="1842136"/>
    <lineage>
        <taxon>Bacteria</taxon>
        <taxon>Pseudomonadati</taxon>
        <taxon>Pseudomonadota</taxon>
        <taxon>Gammaproteobacteria</taxon>
        <taxon>Steroidobacterales</taxon>
        <taxon>Steroidobacteraceae</taxon>
        <taxon>Steroidobacter</taxon>
    </lineage>
</organism>
<comment type="caution">
    <text evidence="8">The sequence shown here is derived from an EMBL/GenBank/DDBJ whole genome shotgun (WGS) entry which is preliminary data.</text>
</comment>
<dbReference type="PANTHER" id="PTHR12318">
    <property type="entry name" value="TESTOSTERONE-REGULATED PROTEIN RP2"/>
    <property type="match status" value="1"/>
</dbReference>
<sequence length="300" mass="32924">MSNPTSPQPAVPRHAASVLLLREQQGAIEVLLTRRHENLAFMGGMWVFPGGTLCAADTSAASLASIPEIARAGCHRLLDLEGNALPTATCLGLAVAAARETFEETGVLLATTAEGHHCESERLARLHDRQRAIVSQPELFATSLQEEHLQLDVRRLIYWAHWITPSVVPKRFDTRFYLAALPPGQIATIDSIEATELCWKTPAAFIAATHDGTMTLSRPTLYNLMELDASVRQHVSLNAILAAESQRDVAPVLPKIRKVERMIVMPWDSEYHALTGAGVSPDITYPQCLRSLPSRTLAER</sequence>
<feature type="domain" description="Nudix hydrolase" evidence="7">
    <location>
        <begin position="11"/>
        <end position="222"/>
    </location>
</feature>
<keyword evidence="3" id="KW-0479">Metal-binding</keyword>
<comment type="cofactor">
    <cofactor evidence="2">
        <name>Mg(2+)</name>
        <dbReference type="ChEBI" id="CHEBI:18420"/>
    </cofactor>
</comment>
<dbReference type="InterPro" id="IPR015797">
    <property type="entry name" value="NUDIX_hydrolase-like_dom_sf"/>
</dbReference>